<protein>
    <submittedName>
        <fullName evidence="1">Uncharacterized protein</fullName>
    </submittedName>
</protein>
<organism evidence="1 2">
    <name type="scientific">Virgibacillus chiguensis</name>
    <dbReference type="NCBI Taxonomy" id="411959"/>
    <lineage>
        <taxon>Bacteria</taxon>
        <taxon>Bacillati</taxon>
        <taxon>Bacillota</taxon>
        <taxon>Bacilli</taxon>
        <taxon>Bacillales</taxon>
        <taxon>Bacillaceae</taxon>
        <taxon>Virgibacillus</taxon>
    </lineage>
</organism>
<gene>
    <name evidence="1" type="ORF">SAMN05421807_10318</name>
</gene>
<evidence type="ECO:0000313" key="2">
    <source>
        <dbReference type="Proteomes" id="UP000184079"/>
    </source>
</evidence>
<sequence length="128" mass="14663">MAKYEMKVYKDVLYFNYFEMAGTKEEAEKHANAVKEVLQKPEIKKFLNDNSKIIGVAKPEVNMVWGKFMEWVSSNIEKNATVAPSVALKMQLNRLSRTAGTYDSIRAFTKLDEALEFMGIPEFKINEG</sequence>
<reference evidence="2" key="1">
    <citation type="submission" date="2016-11" db="EMBL/GenBank/DDBJ databases">
        <authorList>
            <person name="Varghese N."/>
            <person name="Submissions S."/>
        </authorList>
    </citation>
    <scope>NUCLEOTIDE SEQUENCE [LARGE SCALE GENOMIC DNA]</scope>
    <source>
        <strain evidence="2">CGMCC 1.6496</strain>
    </source>
</reference>
<proteinExistence type="predicted"/>
<dbReference type="RefSeq" id="WP_073005783.1">
    <property type="nucleotide sequence ID" value="NZ_FQXD01000003.1"/>
</dbReference>
<dbReference type="Proteomes" id="UP000184079">
    <property type="component" value="Unassembled WGS sequence"/>
</dbReference>
<keyword evidence="2" id="KW-1185">Reference proteome</keyword>
<name>A0A1M5PD68_9BACI</name>
<accession>A0A1M5PD68</accession>
<dbReference type="EMBL" id="FQXD01000003">
    <property type="protein sequence ID" value="SHG99672.1"/>
    <property type="molecule type" value="Genomic_DNA"/>
</dbReference>
<dbReference type="OrthoDB" id="2878734at2"/>
<evidence type="ECO:0000313" key="1">
    <source>
        <dbReference type="EMBL" id="SHG99672.1"/>
    </source>
</evidence>
<dbReference type="AlphaFoldDB" id="A0A1M5PD68"/>